<comment type="function">
    <text evidence="7">Counteracts the endogenous Pycsar antiviral defense system. Phosphodiesterase that enables metal-dependent hydrolysis of host cyclic nucleotide Pycsar defense signals such as cCMP and cUMP.</text>
</comment>
<evidence type="ECO:0000256" key="4">
    <source>
        <dbReference type="ARBA" id="ARBA00022801"/>
    </source>
</evidence>
<comment type="cofactor">
    <cofactor evidence="1">
        <name>Zn(2+)</name>
        <dbReference type="ChEBI" id="CHEBI:29105"/>
    </cofactor>
</comment>
<comment type="catalytic activity">
    <reaction evidence="8">
        <text>3',5'-cyclic UMP + H2O = UMP + H(+)</text>
        <dbReference type="Rhea" id="RHEA:70575"/>
        <dbReference type="ChEBI" id="CHEBI:15377"/>
        <dbReference type="ChEBI" id="CHEBI:15378"/>
        <dbReference type="ChEBI" id="CHEBI:57865"/>
        <dbReference type="ChEBI" id="CHEBI:184387"/>
    </reaction>
    <physiologicalReaction direction="left-to-right" evidence="8">
        <dbReference type="Rhea" id="RHEA:70576"/>
    </physiologicalReaction>
</comment>
<dbReference type="SUPFAM" id="SSF56281">
    <property type="entry name" value="Metallo-hydrolase/oxidoreductase"/>
    <property type="match status" value="1"/>
</dbReference>
<comment type="similarity">
    <text evidence="2">Belongs to the metallo-beta-lactamase superfamily.</text>
</comment>
<keyword evidence="3" id="KW-0479">Metal-binding</keyword>
<dbReference type="EMBL" id="BSSQ01000016">
    <property type="protein sequence ID" value="GLX69726.1"/>
    <property type="molecule type" value="Genomic_DNA"/>
</dbReference>
<evidence type="ECO:0000259" key="9">
    <source>
        <dbReference type="SMART" id="SM00849"/>
    </source>
</evidence>
<organism evidence="10 11">
    <name type="scientific">Paenibacillus glycanilyticus</name>
    <dbReference type="NCBI Taxonomy" id="126569"/>
    <lineage>
        <taxon>Bacteria</taxon>
        <taxon>Bacillati</taxon>
        <taxon>Bacillota</taxon>
        <taxon>Bacilli</taxon>
        <taxon>Bacillales</taxon>
        <taxon>Paenibacillaceae</taxon>
        <taxon>Paenibacillus</taxon>
    </lineage>
</organism>
<evidence type="ECO:0000256" key="2">
    <source>
        <dbReference type="ARBA" id="ARBA00007749"/>
    </source>
</evidence>
<proteinExistence type="inferred from homology"/>
<dbReference type="CDD" id="cd07729">
    <property type="entry name" value="AHL_lactonase_MBL-fold"/>
    <property type="match status" value="1"/>
</dbReference>
<evidence type="ECO:0000256" key="1">
    <source>
        <dbReference type="ARBA" id="ARBA00001947"/>
    </source>
</evidence>
<dbReference type="PANTHER" id="PTHR42978">
    <property type="entry name" value="QUORUM-QUENCHING LACTONASE YTNP-RELATED-RELATED"/>
    <property type="match status" value="1"/>
</dbReference>
<evidence type="ECO:0000256" key="5">
    <source>
        <dbReference type="ARBA" id="ARBA00022833"/>
    </source>
</evidence>
<evidence type="ECO:0000256" key="7">
    <source>
        <dbReference type="ARBA" id="ARBA00034301"/>
    </source>
</evidence>
<dbReference type="Proteomes" id="UP001157114">
    <property type="component" value="Unassembled WGS sequence"/>
</dbReference>
<protein>
    <submittedName>
        <fullName evidence="10">MBL fold hydrolase</fullName>
    </submittedName>
</protein>
<accession>A0ABQ6GJC7</accession>
<keyword evidence="4 10" id="KW-0378">Hydrolase</keyword>
<sequence>MTSTIKVHVLHCGQVQVDIAVPFKQKTLNPLAFTGLFRSSKHQIVIPVSAYLIEHPKGLVLVDTGWHTDVRGDQAKYLGKISYRISKAFLPEGQAVHEQLLKMGIKAKDLDYVVISHMDADHASGIKLLNEAKNMMTSDMEWQATVKNKLRYKQHMWEGIEIKPFSMTDSEYGPMRKSFDLFNDESIVFVHTPGHSHGMVSTIVQNNGKFVLLANDTGYSKESWEEMILPGIVVNKKHAFESLKWVKNMSLKSNCIEALANHDPEILPHVIEL</sequence>
<dbReference type="GO" id="GO:0016787">
    <property type="term" value="F:hydrolase activity"/>
    <property type="evidence" value="ECO:0007669"/>
    <property type="project" value="UniProtKB-KW"/>
</dbReference>
<feature type="domain" description="Metallo-beta-lactamase" evidence="9">
    <location>
        <begin position="47"/>
        <end position="269"/>
    </location>
</feature>
<dbReference type="Pfam" id="PF00753">
    <property type="entry name" value="Lactamase_B"/>
    <property type="match status" value="1"/>
</dbReference>
<dbReference type="InterPro" id="IPR036866">
    <property type="entry name" value="RibonucZ/Hydroxyglut_hydro"/>
</dbReference>
<keyword evidence="11" id="KW-1185">Reference proteome</keyword>
<evidence type="ECO:0000256" key="6">
    <source>
        <dbReference type="ARBA" id="ARBA00034221"/>
    </source>
</evidence>
<dbReference type="SMART" id="SM00849">
    <property type="entry name" value="Lactamase_B"/>
    <property type="match status" value="1"/>
</dbReference>
<gene>
    <name evidence="10" type="ORF">MU1_40720</name>
</gene>
<reference evidence="10 11" key="1">
    <citation type="submission" date="2023-03" db="EMBL/GenBank/DDBJ databases">
        <title>Draft genome sequence of the bacteria which degrade cell wall of Tricholomamatutake.</title>
        <authorList>
            <person name="Konishi Y."/>
            <person name="Fukuta Y."/>
            <person name="Shirasaka N."/>
        </authorList>
    </citation>
    <scope>NUCLEOTIDE SEQUENCE [LARGE SCALE GENOMIC DNA]</scope>
    <source>
        <strain evidence="11">mu1</strain>
    </source>
</reference>
<comment type="caution">
    <text evidence="10">The sequence shown here is derived from an EMBL/GenBank/DDBJ whole genome shotgun (WGS) entry which is preliminary data.</text>
</comment>
<comment type="catalytic activity">
    <reaction evidence="6">
        <text>3',5'-cyclic CMP + H2O = CMP + H(+)</text>
        <dbReference type="Rhea" id="RHEA:72675"/>
        <dbReference type="ChEBI" id="CHEBI:15377"/>
        <dbReference type="ChEBI" id="CHEBI:15378"/>
        <dbReference type="ChEBI" id="CHEBI:58003"/>
        <dbReference type="ChEBI" id="CHEBI:60377"/>
    </reaction>
    <physiologicalReaction direction="left-to-right" evidence="6">
        <dbReference type="Rhea" id="RHEA:72676"/>
    </physiologicalReaction>
</comment>
<dbReference type="Gene3D" id="3.60.15.10">
    <property type="entry name" value="Ribonuclease Z/Hydroxyacylglutathione hydrolase-like"/>
    <property type="match status" value="1"/>
</dbReference>
<evidence type="ECO:0000256" key="8">
    <source>
        <dbReference type="ARBA" id="ARBA00048505"/>
    </source>
</evidence>
<dbReference type="RefSeq" id="WP_284240507.1">
    <property type="nucleotide sequence ID" value="NZ_BSSQ01000016.1"/>
</dbReference>
<evidence type="ECO:0000256" key="3">
    <source>
        <dbReference type="ARBA" id="ARBA00022723"/>
    </source>
</evidence>
<evidence type="ECO:0000313" key="11">
    <source>
        <dbReference type="Proteomes" id="UP001157114"/>
    </source>
</evidence>
<dbReference type="PANTHER" id="PTHR42978:SF2">
    <property type="entry name" value="102 KBASES UNSTABLE REGION: FROM 1 TO 119443"/>
    <property type="match status" value="1"/>
</dbReference>
<dbReference type="InterPro" id="IPR001279">
    <property type="entry name" value="Metallo-B-lactamas"/>
</dbReference>
<dbReference type="InterPro" id="IPR051013">
    <property type="entry name" value="MBL_superfamily_lactonases"/>
</dbReference>
<name>A0ABQ6GJC7_9BACL</name>
<keyword evidence="5" id="KW-0862">Zinc</keyword>
<evidence type="ECO:0000313" key="10">
    <source>
        <dbReference type="EMBL" id="GLX69726.1"/>
    </source>
</evidence>